<dbReference type="EMBL" id="RBEE01000005">
    <property type="protein sequence ID" value="RNL55576.1"/>
    <property type="molecule type" value="Genomic_DNA"/>
</dbReference>
<protein>
    <submittedName>
        <fullName evidence="1">Uncharacterized protein</fullName>
    </submittedName>
</protein>
<proteinExistence type="predicted"/>
<name>A0A3N0C086_9SPHI</name>
<dbReference type="OrthoDB" id="798527at2"/>
<comment type="caution">
    <text evidence="1">The sequence shown here is derived from an EMBL/GenBank/DDBJ whole genome shotgun (WGS) entry which is preliminary data.</text>
</comment>
<dbReference type="Proteomes" id="UP000274046">
    <property type="component" value="Unassembled WGS sequence"/>
</dbReference>
<dbReference type="RefSeq" id="WP_123204681.1">
    <property type="nucleotide sequence ID" value="NZ_RBEE01000005.1"/>
</dbReference>
<evidence type="ECO:0000313" key="2">
    <source>
        <dbReference type="Proteomes" id="UP000274046"/>
    </source>
</evidence>
<evidence type="ECO:0000313" key="1">
    <source>
        <dbReference type="EMBL" id="RNL55576.1"/>
    </source>
</evidence>
<keyword evidence="2" id="KW-1185">Reference proteome</keyword>
<dbReference type="PROSITE" id="PS51257">
    <property type="entry name" value="PROKAR_LIPOPROTEIN"/>
    <property type="match status" value="1"/>
</dbReference>
<dbReference type="AlphaFoldDB" id="A0A3N0C086"/>
<accession>A0A3N0C086</accession>
<reference evidence="1 2" key="1">
    <citation type="submission" date="2018-10" db="EMBL/GenBank/DDBJ databases">
        <title>Genome sequencing of Pedobacter jejuensis TNB23.</title>
        <authorList>
            <person name="Cho Y.-J."/>
            <person name="Cho A."/>
            <person name="Kim O.-S."/>
        </authorList>
    </citation>
    <scope>NUCLEOTIDE SEQUENCE [LARGE SCALE GENOMIC DNA]</scope>
    <source>
        <strain evidence="1 2">TNB23</strain>
    </source>
</reference>
<sequence>MKRIILMLAVAGIAFIGCNNTNSTAITDFIPGTYVNQAQSGYSVANDTLIIAKAKSTDNIYLITRRTGYRRITDGKLQALQHQVKHLSGSWDSQKQILEVMQTHTFLIFQPDKRNLLNGVSEYRKL</sequence>
<gene>
    <name evidence="1" type="ORF">D7004_04510</name>
</gene>
<organism evidence="1 2">
    <name type="scientific">Pedobacter jejuensis</name>
    <dbReference type="NCBI Taxonomy" id="1268550"/>
    <lineage>
        <taxon>Bacteria</taxon>
        <taxon>Pseudomonadati</taxon>
        <taxon>Bacteroidota</taxon>
        <taxon>Sphingobacteriia</taxon>
        <taxon>Sphingobacteriales</taxon>
        <taxon>Sphingobacteriaceae</taxon>
        <taxon>Pedobacter</taxon>
    </lineage>
</organism>